<dbReference type="Gene3D" id="3.30.565.10">
    <property type="entry name" value="Histidine kinase-like ATPase, C-terminal domain"/>
    <property type="match status" value="1"/>
</dbReference>
<dbReference type="RefSeq" id="WP_167745932.1">
    <property type="nucleotide sequence ID" value="NZ_FNHI01000001.1"/>
</dbReference>
<dbReference type="GeneID" id="40827559"/>
<name>A0A1G9MPL6_9ACTN</name>
<protein>
    <submittedName>
        <fullName evidence="3">Anti-sigma regulatory factor (Ser/Thr protein kinase)</fullName>
    </submittedName>
</protein>
<proteinExistence type="predicted"/>
<dbReference type="Pfam" id="PF13581">
    <property type="entry name" value="HATPase_c_2"/>
    <property type="match status" value="1"/>
</dbReference>
<feature type="domain" description="Histidine kinase/HSP90-like ATPase" evidence="2">
    <location>
        <begin position="11"/>
        <end position="127"/>
    </location>
</feature>
<evidence type="ECO:0000259" key="2">
    <source>
        <dbReference type="Pfam" id="PF13581"/>
    </source>
</evidence>
<dbReference type="PANTHER" id="PTHR35526">
    <property type="entry name" value="ANTI-SIGMA-F FACTOR RSBW-RELATED"/>
    <property type="match status" value="1"/>
</dbReference>
<keyword evidence="4" id="KW-1185">Reference proteome</keyword>
<keyword evidence="3" id="KW-0808">Transferase</keyword>
<reference evidence="4" key="1">
    <citation type="submission" date="2016-10" db="EMBL/GenBank/DDBJ databases">
        <authorList>
            <person name="Varghese N."/>
            <person name="Submissions S."/>
        </authorList>
    </citation>
    <scope>NUCLEOTIDE SEQUENCE [LARGE SCALE GENOMIC DNA]</scope>
    <source>
        <strain evidence="4">CGMCC 4.7042</strain>
    </source>
</reference>
<organism evidence="3 4">
    <name type="scientific">Streptomyces wuyuanensis</name>
    <dbReference type="NCBI Taxonomy" id="1196353"/>
    <lineage>
        <taxon>Bacteria</taxon>
        <taxon>Bacillati</taxon>
        <taxon>Actinomycetota</taxon>
        <taxon>Actinomycetes</taxon>
        <taxon>Kitasatosporales</taxon>
        <taxon>Streptomycetaceae</taxon>
        <taxon>Streptomyces</taxon>
    </lineage>
</organism>
<dbReference type="EMBL" id="FNHI01000001">
    <property type="protein sequence ID" value="SDL76236.1"/>
    <property type="molecule type" value="Genomic_DNA"/>
</dbReference>
<dbReference type="AlphaFoldDB" id="A0A1G9MPL6"/>
<accession>A0A1G9MPL6</accession>
<evidence type="ECO:0000256" key="1">
    <source>
        <dbReference type="ARBA" id="ARBA00022527"/>
    </source>
</evidence>
<dbReference type="InterPro" id="IPR036890">
    <property type="entry name" value="HATPase_C_sf"/>
</dbReference>
<dbReference type="SUPFAM" id="SSF55874">
    <property type="entry name" value="ATPase domain of HSP90 chaperone/DNA topoisomerase II/histidine kinase"/>
    <property type="match status" value="1"/>
</dbReference>
<gene>
    <name evidence="3" type="ORF">SAMN05444921_101221</name>
</gene>
<dbReference type="InterPro" id="IPR050267">
    <property type="entry name" value="Anti-sigma-factor_SerPK"/>
</dbReference>
<dbReference type="InterPro" id="IPR003594">
    <property type="entry name" value="HATPase_dom"/>
</dbReference>
<sequence>MTGHSAVATLPRHPRSAAHARRVLAKVAPTDCAVVDTAALLLSEVVSNAVRHAGGAAIEVAVARDPAVGAITGAVFDREPAMGSGSRSGDAPAGEMETGRGLDLLEALAASWGVATVGDHGKWVWFRLPAE</sequence>
<dbReference type="GO" id="GO:0004674">
    <property type="term" value="F:protein serine/threonine kinase activity"/>
    <property type="evidence" value="ECO:0007669"/>
    <property type="project" value="UniProtKB-KW"/>
</dbReference>
<dbReference type="CDD" id="cd16936">
    <property type="entry name" value="HATPase_RsbW-like"/>
    <property type="match status" value="1"/>
</dbReference>
<evidence type="ECO:0000313" key="3">
    <source>
        <dbReference type="EMBL" id="SDL76236.1"/>
    </source>
</evidence>
<dbReference type="Proteomes" id="UP000199063">
    <property type="component" value="Unassembled WGS sequence"/>
</dbReference>
<keyword evidence="3" id="KW-0418">Kinase</keyword>
<evidence type="ECO:0000313" key="4">
    <source>
        <dbReference type="Proteomes" id="UP000199063"/>
    </source>
</evidence>
<keyword evidence="1" id="KW-0723">Serine/threonine-protein kinase</keyword>
<dbReference type="STRING" id="1196353.SAMN05444921_101221"/>
<dbReference type="PANTHER" id="PTHR35526:SF3">
    <property type="entry name" value="ANTI-SIGMA-F FACTOR RSBW"/>
    <property type="match status" value="1"/>
</dbReference>